<organism evidence="2 3">
    <name type="scientific">Candidatus Campbellbacteria bacterium CG22_combo_CG10-13_8_21_14_all_36_13</name>
    <dbReference type="NCBI Taxonomy" id="1974529"/>
    <lineage>
        <taxon>Bacteria</taxon>
        <taxon>Candidatus Campbelliibacteriota</taxon>
    </lineage>
</organism>
<sequence>MSVWATKRKFIISSSIFIPLIVVAVFLYITGREKPSCFDGLINQDERGVDCGGSCVAVCQNEAEDVAILWTRFLPVIDDVYSVVTLIENSNKSFEAKNVPYSFKLFDEEGVLIYERKGSAFFPAGSTFPIFEHALRTGERVPSRAVFSLRNTPFWEQREFEKIPIQIVSKNLDQENTPKLTAVIKNNSLKNLSQISFIAMLFDADGNLVNASKTVLSTLGREASDTIVFTWPEDFKNTVVRTEIVPVEYTAN</sequence>
<comment type="caution">
    <text evidence="2">The sequence shown here is derived from an EMBL/GenBank/DDBJ whole genome shotgun (WGS) entry which is preliminary data.</text>
</comment>
<proteinExistence type="predicted"/>
<keyword evidence="1" id="KW-0812">Transmembrane</keyword>
<protein>
    <submittedName>
        <fullName evidence="2">Uncharacterized protein</fullName>
    </submittedName>
</protein>
<reference evidence="2 3" key="1">
    <citation type="submission" date="2017-09" db="EMBL/GenBank/DDBJ databases">
        <title>Depth-based differentiation of microbial function through sediment-hosted aquifers and enrichment of novel symbionts in the deep terrestrial subsurface.</title>
        <authorList>
            <person name="Probst A.J."/>
            <person name="Ladd B."/>
            <person name="Jarett J.K."/>
            <person name="Geller-Mcgrath D.E."/>
            <person name="Sieber C.M."/>
            <person name="Emerson J.B."/>
            <person name="Anantharaman K."/>
            <person name="Thomas B.C."/>
            <person name="Malmstrom R."/>
            <person name="Stieglmeier M."/>
            <person name="Klingl A."/>
            <person name="Woyke T."/>
            <person name="Ryan C.M."/>
            <person name="Banfield J.F."/>
        </authorList>
    </citation>
    <scope>NUCLEOTIDE SEQUENCE [LARGE SCALE GENOMIC DNA]</scope>
    <source>
        <strain evidence="2">CG22_combo_CG10-13_8_21_14_all_36_13</strain>
    </source>
</reference>
<keyword evidence="1" id="KW-0472">Membrane</keyword>
<feature type="transmembrane region" description="Helical" evidence="1">
    <location>
        <begin position="12"/>
        <end position="29"/>
    </location>
</feature>
<evidence type="ECO:0000256" key="1">
    <source>
        <dbReference type="SAM" id="Phobius"/>
    </source>
</evidence>
<dbReference type="AlphaFoldDB" id="A0A2H0DXJ1"/>
<evidence type="ECO:0000313" key="3">
    <source>
        <dbReference type="Proteomes" id="UP000231143"/>
    </source>
</evidence>
<gene>
    <name evidence="2" type="ORF">COW81_03220</name>
</gene>
<accession>A0A2H0DXJ1</accession>
<name>A0A2H0DXJ1_9BACT</name>
<dbReference type="Proteomes" id="UP000231143">
    <property type="component" value="Unassembled WGS sequence"/>
</dbReference>
<keyword evidence="1" id="KW-1133">Transmembrane helix</keyword>
<dbReference type="EMBL" id="PCTT01000043">
    <property type="protein sequence ID" value="PIP86893.1"/>
    <property type="molecule type" value="Genomic_DNA"/>
</dbReference>
<evidence type="ECO:0000313" key="2">
    <source>
        <dbReference type="EMBL" id="PIP86893.1"/>
    </source>
</evidence>